<dbReference type="InterPro" id="IPR051175">
    <property type="entry name" value="CLK_kinases"/>
</dbReference>
<dbReference type="OrthoDB" id="283111at2759"/>
<evidence type="ECO:0000313" key="9">
    <source>
        <dbReference type="Proteomes" id="UP000230233"/>
    </source>
</evidence>
<proteinExistence type="inferred from homology"/>
<comment type="similarity">
    <text evidence="6">Belongs to the protein kinase superfamily. CMGC Ser/Thr protein kinase family. Lammer subfamily.</text>
</comment>
<comment type="caution">
    <text evidence="8">The sequence shown here is derived from an EMBL/GenBank/DDBJ whole genome shotgun (WGS) entry which is preliminary data.</text>
</comment>
<evidence type="ECO:0000259" key="7">
    <source>
        <dbReference type="PROSITE" id="PS50011"/>
    </source>
</evidence>
<organism evidence="8 9">
    <name type="scientific">Caenorhabditis nigoni</name>
    <dbReference type="NCBI Taxonomy" id="1611254"/>
    <lineage>
        <taxon>Eukaryota</taxon>
        <taxon>Metazoa</taxon>
        <taxon>Ecdysozoa</taxon>
        <taxon>Nematoda</taxon>
        <taxon>Chromadorea</taxon>
        <taxon>Rhabditida</taxon>
        <taxon>Rhabditina</taxon>
        <taxon>Rhabditomorpha</taxon>
        <taxon>Rhabditoidea</taxon>
        <taxon>Rhabditidae</taxon>
        <taxon>Peloderinae</taxon>
        <taxon>Caenorhabditis</taxon>
    </lineage>
</organism>
<evidence type="ECO:0000256" key="3">
    <source>
        <dbReference type="ARBA" id="ARBA00022741"/>
    </source>
</evidence>
<gene>
    <name evidence="8" type="primary">Cnig_chr_X.g26589</name>
    <name evidence="8" type="ORF">B9Z55_026589</name>
</gene>
<keyword evidence="4" id="KW-0418">Kinase</keyword>
<dbReference type="GO" id="GO:0005524">
    <property type="term" value="F:ATP binding"/>
    <property type="evidence" value="ECO:0007669"/>
    <property type="project" value="UniProtKB-KW"/>
</dbReference>
<evidence type="ECO:0000256" key="2">
    <source>
        <dbReference type="ARBA" id="ARBA00022679"/>
    </source>
</evidence>
<dbReference type="PANTHER" id="PTHR45646:SF8">
    <property type="entry name" value="PROTEIN KINASE DOMAIN-CONTAINING PROTEIN"/>
    <property type="match status" value="1"/>
</dbReference>
<evidence type="ECO:0000256" key="5">
    <source>
        <dbReference type="ARBA" id="ARBA00022840"/>
    </source>
</evidence>
<name>A0A2G5T3S7_9PELO</name>
<dbReference type="GO" id="GO:0004674">
    <property type="term" value="F:protein serine/threonine kinase activity"/>
    <property type="evidence" value="ECO:0007669"/>
    <property type="project" value="UniProtKB-KW"/>
</dbReference>
<dbReference type="Pfam" id="PF00069">
    <property type="entry name" value="Pkinase"/>
    <property type="match status" value="1"/>
</dbReference>
<dbReference type="SMART" id="SM00220">
    <property type="entry name" value="S_TKc"/>
    <property type="match status" value="1"/>
</dbReference>
<dbReference type="Gene3D" id="1.10.510.10">
    <property type="entry name" value="Transferase(Phosphotransferase) domain 1"/>
    <property type="match status" value="1"/>
</dbReference>
<dbReference type="Gene3D" id="3.30.200.20">
    <property type="entry name" value="Phosphorylase Kinase, domain 1"/>
    <property type="match status" value="1"/>
</dbReference>
<keyword evidence="1" id="KW-0723">Serine/threonine-protein kinase</keyword>
<dbReference type="InterPro" id="IPR000719">
    <property type="entry name" value="Prot_kinase_dom"/>
</dbReference>
<dbReference type="PROSITE" id="PS50011">
    <property type="entry name" value="PROTEIN_KINASE_DOM"/>
    <property type="match status" value="1"/>
</dbReference>
<accession>A0A2G5T3S7</accession>
<keyword evidence="9" id="KW-1185">Reference proteome</keyword>
<evidence type="ECO:0000256" key="6">
    <source>
        <dbReference type="ARBA" id="ARBA00037966"/>
    </source>
</evidence>
<keyword evidence="5" id="KW-0067">ATP-binding</keyword>
<dbReference type="PANTHER" id="PTHR45646">
    <property type="entry name" value="SERINE/THREONINE-PROTEIN KINASE DOA-RELATED"/>
    <property type="match status" value="1"/>
</dbReference>
<dbReference type="EMBL" id="PDUG01000006">
    <property type="protein sequence ID" value="PIC21927.1"/>
    <property type="molecule type" value="Genomic_DNA"/>
</dbReference>
<dbReference type="GO" id="GO:0043484">
    <property type="term" value="P:regulation of RNA splicing"/>
    <property type="evidence" value="ECO:0007669"/>
    <property type="project" value="TreeGrafter"/>
</dbReference>
<keyword evidence="3" id="KW-0547">Nucleotide-binding</keyword>
<dbReference type="GO" id="GO:0005634">
    <property type="term" value="C:nucleus"/>
    <property type="evidence" value="ECO:0007669"/>
    <property type="project" value="TreeGrafter"/>
</dbReference>
<evidence type="ECO:0000313" key="8">
    <source>
        <dbReference type="EMBL" id="PIC21927.1"/>
    </source>
</evidence>
<evidence type="ECO:0000256" key="1">
    <source>
        <dbReference type="ARBA" id="ARBA00022527"/>
    </source>
</evidence>
<keyword evidence="2" id="KW-0808">Transferase</keyword>
<protein>
    <recommendedName>
        <fullName evidence="7">Protein kinase domain-containing protein</fullName>
    </recommendedName>
</protein>
<dbReference type="Proteomes" id="UP000230233">
    <property type="component" value="Chromosome X"/>
</dbReference>
<reference evidence="9" key="1">
    <citation type="submission" date="2017-10" db="EMBL/GenBank/DDBJ databases">
        <title>Rapid genome shrinkage in a self-fertile nematode reveals novel sperm competition proteins.</title>
        <authorList>
            <person name="Yin D."/>
            <person name="Schwarz E.M."/>
            <person name="Thomas C.G."/>
            <person name="Felde R.L."/>
            <person name="Korf I.F."/>
            <person name="Cutter A.D."/>
            <person name="Schartner C.M."/>
            <person name="Ralston E.J."/>
            <person name="Meyer B.J."/>
            <person name="Haag E.S."/>
        </authorList>
    </citation>
    <scope>NUCLEOTIDE SEQUENCE [LARGE SCALE GENOMIC DNA]</scope>
    <source>
        <strain evidence="9">JU1422</strain>
    </source>
</reference>
<dbReference type="InterPro" id="IPR011009">
    <property type="entry name" value="Kinase-like_dom_sf"/>
</dbReference>
<dbReference type="AlphaFoldDB" id="A0A2G5T3S7"/>
<feature type="domain" description="Protein kinase" evidence="7">
    <location>
        <begin position="35"/>
        <end position="360"/>
    </location>
</feature>
<sequence>MQHNDQMSPGYSYEPPVFDRSTIPESLQLQTGETYSVRGLFGRGGFSTVFRVRDQSGQQYAAKVLALMYNNSSDPELQAYQKIAQNPHTNLLSLHSFGKLKIPPRGCSDEVIITEACGPSIGDVMIKASMNAGYGKMATFSISDIRQVGRQVGEALVHLEQLKIYHLDIKPDNVAFTSNVTYALDTNLTPPVITLNDLKIKLIDYGNSMSHWAPGTARPMLAQPQTSRAPEVFMGIPLDEKSDVWSMGCLIGTMYIGKPIFTHQSGASQNEKQQSQFEFMVRRMNATIPEDMIEMAKQGRRCQLKFDFLKNREETNNQDSLMSLIREECDLQFFQFLKYVLIFDPTQRPSFEEVLHHEFLSNV</sequence>
<dbReference type="SUPFAM" id="SSF56112">
    <property type="entry name" value="Protein kinase-like (PK-like)"/>
    <property type="match status" value="1"/>
</dbReference>
<evidence type="ECO:0000256" key="4">
    <source>
        <dbReference type="ARBA" id="ARBA00022777"/>
    </source>
</evidence>